<sequence length="292" mass="33290">MGQHYWSIENLNLASKGWILKAKVISISPLNSFQNKITNANGQYLNATLMDENGSQITAVFWNSAAIHVSSVLKIGETYTFSKGLVKVPNRRYSNASLCPFELVFNSLEKCDITPCTGEESIGADVSYTFHSIRSVIKSNNEYPFITNIKGIIHEVGKIRSVTTKDNEAMQVFTVTLVDASKHGIRINFWKPQYYEDMHVGEILKIVSCQIKENRQAIEGTFLNNSLIMKNLNEDDYQLIEWYKEHSSNLTIVNMETNFQSDYSAELVVSLNELIFLGFERYLQDSNRRQRG</sequence>
<dbReference type="InParanoid" id="A0A6P6YAA3"/>
<dbReference type="FunFam" id="2.40.50.140:FF:000041">
    <property type="entry name" value="Replication protein A subunit"/>
    <property type="match status" value="1"/>
</dbReference>
<keyword evidence="4" id="KW-0862">Zinc</keyword>
<dbReference type="Gene3D" id="2.40.50.140">
    <property type="entry name" value="Nucleic acid-binding proteins"/>
    <property type="match status" value="2"/>
</dbReference>
<evidence type="ECO:0000256" key="1">
    <source>
        <dbReference type="ARBA" id="ARBA00005690"/>
    </source>
</evidence>
<evidence type="ECO:0000256" key="5">
    <source>
        <dbReference type="ARBA" id="ARBA00023125"/>
    </source>
</evidence>
<comment type="similarity">
    <text evidence="1">Belongs to the replication factor A protein 1 family.</text>
</comment>
<evidence type="ECO:0000256" key="2">
    <source>
        <dbReference type="ARBA" id="ARBA00022723"/>
    </source>
</evidence>
<dbReference type="InterPro" id="IPR012340">
    <property type="entry name" value="NA-bd_OB-fold"/>
</dbReference>
<keyword evidence="2" id="KW-0479">Metal-binding</keyword>
<keyword evidence="5" id="KW-0238">DNA-binding</keyword>
<dbReference type="OrthoDB" id="9937820at2759"/>
<protein>
    <submittedName>
        <fullName evidence="7">Replication protein A 70 kDa DNA-binding subunit-like</fullName>
    </submittedName>
</protein>
<dbReference type="Proteomes" id="UP000515146">
    <property type="component" value="Unplaced"/>
</dbReference>
<evidence type="ECO:0000313" key="6">
    <source>
        <dbReference type="Proteomes" id="UP000515146"/>
    </source>
</evidence>
<keyword evidence="3" id="KW-0863">Zinc-finger</keyword>
<name>A0A6P6YAA3_DERPT</name>
<gene>
    <name evidence="7" type="primary">LOC113796182</name>
</gene>
<proteinExistence type="inferred from homology"/>
<dbReference type="RefSeq" id="XP_027202220.1">
    <property type="nucleotide sequence ID" value="XM_027346419.1"/>
</dbReference>
<dbReference type="SUPFAM" id="SSF50249">
    <property type="entry name" value="Nucleic acid-binding proteins"/>
    <property type="match status" value="2"/>
</dbReference>
<dbReference type="GO" id="GO:0003677">
    <property type="term" value="F:DNA binding"/>
    <property type="evidence" value="ECO:0007669"/>
    <property type="project" value="UniProtKB-KW"/>
</dbReference>
<evidence type="ECO:0000256" key="4">
    <source>
        <dbReference type="ARBA" id="ARBA00022833"/>
    </source>
</evidence>
<accession>A0A6P6YAA3</accession>
<dbReference type="AlphaFoldDB" id="A0A6P6YAA3"/>
<evidence type="ECO:0000313" key="7">
    <source>
        <dbReference type="RefSeq" id="XP_027202220.1"/>
    </source>
</evidence>
<reference evidence="7" key="1">
    <citation type="submission" date="2025-08" db="UniProtKB">
        <authorList>
            <consortium name="RefSeq"/>
        </authorList>
    </citation>
    <scope>IDENTIFICATION</scope>
    <source>
        <strain evidence="7">Airmid</strain>
    </source>
</reference>
<dbReference type="GO" id="GO:0008270">
    <property type="term" value="F:zinc ion binding"/>
    <property type="evidence" value="ECO:0007669"/>
    <property type="project" value="UniProtKB-KW"/>
</dbReference>
<dbReference type="KEGG" id="dpte:113796182"/>
<organism evidence="6 7">
    <name type="scientific">Dermatophagoides pteronyssinus</name>
    <name type="common">European house dust mite</name>
    <dbReference type="NCBI Taxonomy" id="6956"/>
    <lineage>
        <taxon>Eukaryota</taxon>
        <taxon>Metazoa</taxon>
        <taxon>Ecdysozoa</taxon>
        <taxon>Arthropoda</taxon>
        <taxon>Chelicerata</taxon>
        <taxon>Arachnida</taxon>
        <taxon>Acari</taxon>
        <taxon>Acariformes</taxon>
        <taxon>Sarcoptiformes</taxon>
        <taxon>Astigmata</taxon>
        <taxon>Psoroptidia</taxon>
        <taxon>Analgoidea</taxon>
        <taxon>Pyroglyphidae</taxon>
        <taxon>Dermatophagoidinae</taxon>
        <taxon>Dermatophagoides</taxon>
    </lineage>
</organism>
<evidence type="ECO:0000256" key="3">
    <source>
        <dbReference type="ARBA" id="ARBA00022771"/>
    </source>
</evidence>
<keyword evidence="6" id="KW-1185">Reference proteome</keyword>